<evidence type="ECO:0000313" key="10">
    <source>
        <dbReference type="EMBL" id="KAG8486870.1"/>
    </source>
</evidence>
<keyword evidence="6" id="KW-0804">Transcription</keyword>
<dbReference type="GO" id="GO:0003677">
    <property type="term" value="F:DNA binding"/>
    <property type="evidence" value="ECO:0007669"/>
    <property type="project" value="UniProtKB-KW"/>
</dbReference>
<dbReference type="GO" id="GO:0009299">
    <property type="term" value="P:mRNA transcription"/>
    <property type="evidence" value="ECO:0007669"/>
    <property type="project" value="TreeGrafter"/>
</dbReference>
<dbReference type="GO" id="GO:0005634">
    <property type="term" value="C:nucleus"/>
    <property type="evidence" value="ECO:0007669"/>
    <property type="project" value="UniProtKB-SubCell"/>
</dbReference>
<dbReference type="PROSITE" id="PS51697">
    <property type="entry name" value="ALOG"/>
    <property type="match status" value="2"/>
</dbReference>
<feature type="region of interest" description="Disordered" evidence="8">
    <location>
        <begin position="168"/>
        <end position="188"/>
    </location>
</feature>
<evidence type="ECO:0000256" key="6">
    <source>
        <dbReference type="ARBA" id="ARBA00023163"/>
    </source>
</evidence>
<dbReference type="GO" id="GO:0009416">
    <property type="term" value="P:response to light stimulus"/>
    <property type="evidence" value="ECO:0007669"/>
    <property type="project" value="TreeGrafter"/>
</dbReference>
<feature type="compositionally biased region" description="Pro residues" evidence="8">
    <location>
        <begin position="603"/>
        <end position="616"/>
    </location>
</feature>
<feature type="compositionally biased region" description="Basic and acidic residues" evidence="8">
    <location>
        <begin position="244"/>
        <end position="284"/>
    </location>
</feature>
<comment type="similarity">
    <text evidence="2">Belongs to the plant homeotic and developmental regulators ALOG protein family.</text>
</comment>
<feature type="compositionally biased region" description="Low complexity" evidence="8">
    <location>
        <begin position="18"/>
        <end position="30"/>
    </location>
</feature>
<evidence type="ECO:0000256" key="3">
    <source>
        <dbReference type="ARBA" id="ARBA00022473"/>
    </source>
</evidence>
<dbReference type="OrthoDB" id="652255at2759"/>
<evidence type="ECO:0000256" key="8">
    <source>
        <dbReference type="SAM" id="MobiDB-lite"/>
    </source>
</evidence>
<reference evidence="10 11" key="1">
    <citation type="journal article" date="2021" name="bioRxiv">
        <title>The Gossypium anomalum genome as a resource for cotton improvement and evolutionary analysis of hybrid incompatibility.</title>
        <authorList>
            <person name="Grover C.E."/>
            <person name="Yuan D."/>
            <person name="Arick M.A."/>
            <person name="Miller E.R."/>
            <person name="Hu G."/>
            <person name="Peterson D.G."/>
            <person name="Wendel J.F."/>
            <person name="Udall J.A."/>
        </authorList>
    </citation>
    <scope>NUCLEOTIDE SEQUENCE [LARGE SCALE GENOMIC DNA]</scope>
    <source>
        <strain evidence="10">JFW-Udall</strain>
        <tissue evidence="10">Leaf</tissue>
    </source>
</reference>
<proteinExistence type="inferred from homology"/>
<accession>A0A8J5YUJ8</accession>
<evidence type="ECO:0000256" key="2">
    <source>
        <dbReference type="ARBA" id="ARBA00010308"/>
    </source>
</evidence>
<dbReference type="SUPFAM" id="SSF68912">
    <property type="entry name" value="Rho N-terminal domain-like"/>
    <property type="match status" value="1"/>
</dbReference>
<dbReference type="PANTHER" id="PTHR31165">
    <property type="entry name" value="PROTEIN G1-LIKE2"/>
    <property type="match status" value="1"/>
</dbReference>
<dbReference type="InterPro" id="IPR011112">
    <property type="entry name" value="Rho-like_N"/>
</dbReference>
<dbReference type="EMBL" id="JAHUZN010000008">
    <property type="protein sequence ID" value="KAG8486870.1"/>
    <property type="molecule type" value="Genomic_DNA"/>
</dbReference>
<comment type="caution">
    <text evidence="10">The sequence shown here is derived from an EMBL/GenBank/DDBJ whole genome shotgun (WGS) entry which is preliminary data.</text>
</comment>
<evidence type="ECO:0000256" key="4">
    <source>
        <dbReference type="ARBA" id="ARBA00023015"/>
    </source>
</evidence>
<evidence type="ECO:0000313" key="11">
    <source>
        <dbReference type="Proteomes" id="UP000701853"/>
    </source>
</evidence>
<dbReference type="PANTHER" id="PTHR31165:SF95">
    <property type="entry name" value="PROTEIN LIGHT-DEPENDENT SHORT HYPOCOTYLS 3"/>
    <property type="match status" value="1"/>
</dbReference>
<name>A0A8J5YUJ8_9ROSI</name>
<evidence type="ECO:0000256" key="5">
    <source>
        <dbReference type="ARBA" id="ARBA00023125"/>
    </source>
</evidence>
<dbReference type="InterPro" id="IPR006936">
    <property type="entry name" value="ALOG_dom"/>
</dbReference>
<feature type="compositionally biased region" description="Polar residues" evidence="8">
    <location>
        <begin position="1"/>
        <end position="16"/>
    </location>
</feature>
<organism evidence="10 11">
    <name type="scientific">Gossypium anomalum</name>
    <dbReference type="NCBI Taxonomy" id="47600"/>
    <lineage>
        <taxon>Eukaryota</taxon>
        <taxon>Viridiplantae</taxon>
        <taxon>Streptophyta</taxon>
        <taxon>Embryophyta</taxon>
        <taxon>Tracheophyta</taxon>
        <taxon>Spermatophyta</taxon>
        <taxon>Magnoliopsida</taxon>
        <taxon>eudicotyledons</taxon>
        <taxon>Gunneridae</taxon>
        <taxon>Pentapetalae</taxon>
        <taxon>rosids</taxon>
        <taxon>malvids</taxon>
        <taxon>Malvales</taxon>
        <taxon>Malvaceae</taxon>
        <taxon>Malvoideae</taxon>
        <taxon>Gossypium</taxon>
    </lineage>
</organism>
<feature type="domain" description="ALOG" evidence="9">
    <location>
        <begin position="478"/>
        <end position="589"/>
    </location>
</feature>
<dbReference type="Pfam" id="PF07498">
    <property type="entry name" value="Rho_N"/>
    <property type="match status" value="1"/>
</dbReference>
<gene>
    <name evidence="10" type="ORF">CXB51_020371</name>
</gene>
<dbReference type="InterPro" id="IPR036269">
    <property type="entry name" value="Rho_N_sf"/>
</dbReference>
<keyword evidence="4" id="KW-0805">Transcription regulation</keyword>
<feature type="region of interest" description="Disordered" evidence="8">
    <location>
        <begin position="244"/>
        <end position="346"/>
    </location>
</feature>
<dbReference type="GO" id="GO:0006353">
    <property type="term" value="P:DNA-templated transcription termination"/>
    <property type="evidence" value="ECO:0007669"/>
    <property type="project" value="InterPro"/>
</dbReference>
<sequence length="616" mass="69541">MDSVQEVDNSSISQYGVASHAPSSSSSTASRYENQKCHDWNTFMQYLKNHRPPLPLSWCNGAHVLEFLRYLDQFGKTKVHTPICPFYGYPNPPAPCPCPFRQAWGYGQTDCRYLSYLGISRRAVTISPCSSHSDHKICTQVNVRSFKCSLRGIISFVCRAGPGGHRRNPDFSRQIHGYRGKNRQNEDRENFENLDESEMISSKNGPLLSLSGSTKFQATAAPGPREEEFVEIVEHFRKIQAELRERTAAKEDKKTKASQGKGKESDTVDSLHKLLTKHSVEQGKKKNSNGSNRDLNLDIPEVNGSSNEDKRFSFFGSNGRVRSETKESYAPSLSRPASNFRKKSPVPQMKYQTLYSDEEMVNSMTHVNSDRKRNSSLAKSHPAVDDVPELEEELESGSDPELESESIYQESDMWVDLSEDESSDVDEEDGEQHIEHEDLSALKLPELRALANSRGLKGFSKMKKSDLVLAIGYPINTRYCTLDLQELAKPLHVALSQPDPLRAKENGAHVLEFLRYLDRFCKTKVHTPICPFYGYLNPPAPCPCPFRQAWEIKGKPEANPFGTRAVRLYLREVCDLQSKARGISYEKKKRKRPSSAHQQTPSLPLPWPRPPPPGAC</sequence>
<evidence type="ECO:0000256" key="1">
    <source>
        <dbReference type="ARBA" id="ARBA00004123"/>
    </source>
</evidence>
<keyword evidence="5" id="KW-0238">DNA-binding</keyword>
<feature type="region of interest" description="Disordered" evidence="8">
    <location>
        <begin position="1"/>
        <end position="30"/>
    </location>
</feature>
<keyword evidence="3" id="KW-0217">Developmental protein</keyword>
<feature type="domain" description="ALOG" evidence="9">
    <location>
        <begin position="31"/>
        <end position="105"/>
    </location>
</feature>
<dbReference type="SMART" id="SM00959">
    <property type="entry name" value="Rho_N"/>
    <property type="match status" value="1"/>
</dbReference>
<feature type="region of interest" description="Disordered" evidence="8">
    <location>
        <begin position="366"/>
        <end position="407"/>
    </location>
</feature>
<evidence type="ECO:0000256" key="7">
    <source>
        <dbReference type="ARBA" id="ARBA00023242"/>
    </source>
</evidence>
<keyword evidence="7" id="KW-0539">Nucleus</keyword>
<protein>
    <recommendedName>
        <fullName evidence="9">ALOG domain-containing protein</fullName>
    </recommendedName>
</protein>
<feature type="compositionally biased region" description="Acidic residues" evidence="8">
    <location>
        <begin position="386"/>
        <end position="404"/>
    </location>
</feature>
<comment type="subcellular location">
    <subcellularLocation>
        <location evidence="1">Nucleus</location>
    </subcellularLocation>
</comment>
<dbReference type="Proteomes" id="UP000701853">
    <property type="component" value="Chromosome 8"/>
</dbReference>
<dbReference type="InterPro" id="IPR040222">
    <property type="entry name" value="ALOG"/>
</dbReference>
<evidence type="ECO:0000259" key="9">
    <source>
        <dbReference type="PROSITE" id="PS51697"/>
    </source>
</evidence>
<feature type="region of interest" description="Disordered" evidence="8">
    <location>
        <begin position="584"/>
        <end position="616"/>
    </location>
</feature>
<keyword evidence="11" id="KW-1185">Reference proteome</keyword>
<dbReference type="AlphaFoldDB" id="A0A8J5YUJ8"/>
<dbReference type="Pfam" id="PF04852">
    <property type="entry name" value="ALOG_dom"/>
    <property type="match status" value="2"/>
</dbReference>